<feature type="domain" description="Asparagine synthetase" evidence="4">
    <location>
        <begin position="228"/>
        <end position="346"/>
    </location>
</feature>
<dbReference type="GO" id="GO:0006529">
    <property type="term" value="P:asparagine biosynthetic process"/>
    <property type="evidence" value="ECO:0007669"/>
    <property type="project" value="InterPro"/>
</dbReference>
<dbReference type="OrthoDB" id="7053173at2"/>
<comment type="catalytic activity">
    <reaction evidence="3">
        <text>L-aspartate + L-glutamine + ATP + H2O = L-asparagine + L-glutamate + AMP + diphosphate + H(+)</text>
        <dbReference type="Rhea" id="RHEA:12228"/>
        <dbReference type="ChEBI" id="CHEBI:15377"/>
        <dbReference type="ChEBI" id="CHEBI:15378"/>
        <dbReference type="ChEBI" id="CHEBI:29985"/>
        <dbReference type="ChEBI" id="CHEBI:29991"/>
        <dbReference type="ChEBI" id="CHEBI:30616"/>
        <dbReference type="ChEBI" id="CHEBI:33019"/>
        <dbReference type="ChEBI" id="CHEBI:58048"/>
        <dbReference type="ChEBI" id="CHEBI:58359"/>
        <dbReference type="ChEBI" id="CHEBI:456215"/>
        <dbReference type="EC" id="6.3.5.4"/>
    </reaction>
</comment>
<dbReference type="RefSeq" id="WP_018082340.1">
    <property type="nucleotide sequence ID" value="NZ_AQWM01000013.1"/>
</dbReference>
<comment type="caution">
    <text evidence="5">The sequence shown here is derived from an EMBL/GenBank/DDBJ whole genome shotgun (WGS) entry which is preliminary data.</text>
</comment>
<evidence type="ECO:0000313" key="5">
    <source>
        <dbReference type="EMBL" id="ESQ92586.1"/>
    </source>
</evidence>
<dbReference type="InterPro" id="IPR029055">
    <property type="entry name" value="Ntn_hydrolases_N"/>
</dbReference>
<dbReference type="SUPFAM" id="SSF52402">
    <property type="entry name" value="Adenine nucleotide alpha hydrolases-like"/>
    <property type="match status" value="1"/>
</dbReference>
<evidence type="ECO:0000313" key="6">
    <source>
        <dbReference type="Proteomes" id="UP000017837"/>
    </source>
</evidence>
<dbReference type="GO" id="GO:0004066">
    <property type="term" value="F:asparagine synthase (glutamine-hydrolyzing) activity"/>
    <property type="evidence" value="ECO:0007669"/>
    <property type="project" value="UniProtKB-EC"/>
</dbReference>
<organism evidence="5 6">
    <name type="scientific">Asticcacaulis benevestitus DSM 16100 = ATCC BAA-896</name>
    <dbReference type="NCBI Taxonomy" id="1121022"/>
    <lineage>
        <taxon>Bacteria</taxon>
        <taxon>Pseudomonadati</taxon>
        <taxon>Pseudomonadota</taxon>
        <taxon>Alphaproteobacteria</taxon>
        <taxon>Caulobacterales</taxon>
        <taxon>Caulobacteraceae</taxon>
        <taxon>Asticcacaulis</taxon>
    </lineage>
</organism>
<dbReference type="Proteomes" id="UP000017837">
    <property type="component" value="Unassembled WGS sequence"/>
</dbReference>
<dbReference type="eggNOG" id="COG0367">
    <property type="taxonomic scope" value="Bacteria"/>
</dbReference>
<dbReference type="PANTHER" id="PTHR43284">
    <property type="entry name" value="ASPARAGINE SYNTHETASE (GLUTAMINE-HYDROLYZING)"/>
    <property type="match status" value="1"/>
</dbReference>
<comment type="pathway">
    <text evidence="1">Amino-acid biosynthesis; L-asparagine biosynthesis; L-asparagine from L-aspartate (L-Gln route): step 1/1.</text>
</comment>
<dbReference type="InterPro" id="IPR001962">
    <property type="entry name" value="Asn_synthase"/>
</dbReference>
<accession>V4PW62</accession>
<gene>
    <name evidence="5" type="ORF">ABENE_08080</name>
</gene>
<dbReference type="EC" id="6.3.5.4" evidence="2"/>
<keyword evidence="6" id="KW-1185">Reference proteome</keyword>
<dbReference type="AlphaFoldDB" id="V4PW62"/>
<reference evidence="5 6" key="1">
    <citation type="journal article" date="2014" name="Nature">
        <title>Sequential evolution of bacterial morphology by co-option of a developmental regulator.</title>
        <authorList>
            <person name="Jiang C."/>
            <person name="Brown P.J."/>
            <person name="Ducret A."/>
            <person name="Brun Y.V."/>
        </authorList>
    </citation>
    <scope>NUCLEOTIDE SEQUENCE [LARGE SCALE GENOMIC DNA]</scope>
    <source>
        <strain evidence="5 6">DSM 16100</strain>
    </source>
</reference>
<dbReference type="SUPFAM" id="SSF56235">
    <property type="entry name" value="N-terminal nucleophile aminohydrolases (Ntn hydrolases)"/>
    <property type="match status" value="1"/>
</dbReference>
<sequence>MAERYLCLIARTEEAQSTPARKIAASADFSASFEAEGISIFTRDAVPIILADDGGMIVGDVFSSSQLHARQHRVADDVASAARASMGASLTRAIWGRYIGFIIGADGSFNVVRDPSGGMPCHYVERNGWVAIASDVMVLFDIGFVAGDINWTFMRRHLLAHEFRTPETGLPGVLELSSGFRLSITRHGLSVASVWSPWDFASSPLEDGIEELIPELYATVRDCTRALASRFQNILLGVSGGLDSSIVAACLAHPASHLSCLTMATDEPEGDERQYARILTEALDVPLLERFHQISDIDITRSTASHLPRPILFAFGQSEHKLRKRLSQTLGIDAHFSGVGGDNVFCFMKSATPLLDRFLSEGLSSGLVETLNDICQMRSCSAIEVLTMATKRAFSHDGAYAVFADTRLLNPEITKLSEPVSHPWLQAPPDTLPGRAVHVSFLARIQGTIDGYPRDEPALILPLLSQPVMELCLRIPSWKWCAGGRDRALARRAFTPDLPSAIIDRRSKGGPHSFAYDVVDTNKTILKTQLLDGLLVGQGLLDRHRLEQILSSPSPIPPGLYMRLAVLAEAEAWSQHWSNKLRQRAAEPA</sequence>
<evidence type="ECO:0000256" key="3">
    <source>
        <dbReference type="ARBA" id="ARBA00048741"/>
    </source>
</evidence>
<dbReference type="InterPro" id="IPR051786">
    <property type="entry name" value="ASN_synthetase/amidase"/>
</dbReference>
<evidence type="ECO:0000256" key="1">
    <source>
        <dbReference type="ARBA" id="ARBA00005187"/>
    </source>
</evidence>
<evidence type="ECO:0000259" key="4">
    <source>
        <dbReference type="Pfam" id="PF00733"/>
    </source>
</evidence>
<dbReference type="Pfam" id="PF00733">
    <property type="entry name" value="Asn_synthase"/>
    <property type="match status" value="2"/>
</dbReference>
<dbReference type="InterPro" id="IPR014729">
    <property type="entry name" value="Rossmann-like_a/b/a_fold"/>
</dbReference>
<name>V4PW62_9CAUL</name>
<dbReference type="EMBL" id="AWGB01000012">
    <property type="protein sequence ID" value="ESQ92586.1"/>
    <property type="molecule type" value="Genomic_DNA"/>
</dbReference>
<evidence type="ECO:0000256" key="2">
    <source>
        <dbReference type="ARBA" id="ARBA00012737"/>
    </source>
</evidence>
<proteinExistence type="predicted"/>
<feature type="domain" description="Asparagine synthetase" evidence="4">
    <location>
        <begin position="461"/>
        <end position="573"/>
    </location>
</feature>
<dbReference type="Gene3D" id="3.40.50.620">
    <property type="entry name" value="HUPs"/>
    <property type="match status" value="1"/>
</dbReference>
<dbReference type="STRING" id="1121022.GCA_000376105_02670"/>
<protein>
    <recommendedName>
        <fullName evidence="2">asparagine synthase (glutamine-hydrolyzing)</fullName>
        <ecNumber evidence="2">6.3.5.4</ecNumber>
    </recommendedName>
</protein>
<dbReference type="PATRIC" id="fig|1121022.4.peg.1624"/>
<dbReference type="PANTHER" id="PTHR43284:SF1">
    <property type="entry name" value="ASPARAGINE SYNTHETASE"/>
    <property type="match status" value="1"/>
</dbReference>